<name>A0A1V9Z6K9_ACHHY</name>
<evidence type="ECO:0000313" key="1">
    <source>
        <dbReference type="EMBL" id="OQR93635.1"/>
    </source>
</evidence>
<keyword evidence="2" id="KW-1185">Reference proteome</keyword>
<dbReference type="EMBL" id="JNBR01000401">
    <property type="protein sequence ID" value="OQR93635.1"/>
    <property type="molecule type" value="Genomic_DNA"/>
</dbReference>
<accession>A0A1V9Z6K9</accession>
<proteinExistence type="predicted"/>
<sequence>MTFMRIVSDATAVATLPRTSMYIVDAVPKAKKPLRQWTLLGFSAPGQCPGMTIVYDNDTFGQLRTRLQQRLQVDSDTFASWTLASVVETVAEPLESAPGE</sequence>
<evidence type="ECO:0000313" key="2">
    <source>
        <dbReference type="Proteomes" id="UP000243579"/>
    </source>
</evidence>
<organism evidence="1 2">
    <name type="scientific">Achlya hypogyna</name>
    <name type="common">Oomycete</name>
    <name type="synonym">Protoachlya hypogyna</name>
    <dbReference type="NCBI Taxonomy" id="1202772"/>
    <lineage>
        <taxon>Eukaryota</taxon>
        <taxon>Sar</taxon>
        <taxon>Stramenopiles</taxon>
        <taxon>Oomycota</taxon>
        <taxon>Saprolegniomycetes</taxon>
        <taxon>Saprolegniales</taxon>
        <taxon>Achlyaceae</taxon>
        <taxon>Achlya</taxon>
    </lineage>
</organism>
<comment type="caution">
    <text evidence="1">The sequence shown here is derived from an EMBL/GenBank/DDBJ whole genome shotgun (WGS) entry which is preliminary data.</text>
</comment>
<gene>
    <name evidence="1" type="ORF">ACHHYP_02383</name>
</gene>
<dbReference type="STRING" id="1202772.A0A1V9Z6K9"/>
<reference evidence="1 2" key="1">
    <citation type="journal article" date="2014" name="Genome Biol. Evol.">
        <title>The secreted proteins of Achlya hypogyna and Thraustotheca clavata identify the ancestral oomycete secretome and reveal gene acquisitions by horizontal gene transfer.</title>
        <authorList>
            <person name="Misner I."/>
            <person name="Blouin N."/>
            <person name="Leonard G."/>
            <person name="Richards T.A."/>
            <person name="Lane C.E."/>
        </authorList>
    </citation>
    <scope>NUCLEOTIDE SEQUENCE [LARGE SCALE GENOMIC DNA]</scope>
    <source>
        <strain evidence="1 2">ATCC 48635</strain>
    </source>
</reference>
<dbReference type="Proteomes" id="UP000243579">
    <property type="component" value="Unassembled WGS sequence"/>
</dbReference>
<dbReference type="AlphaFoldDB" id="A0A1V9Z6K9"/>
<protein>
    <submittedName>
        <fullName evidence="1">Uncharacterized protein</fullName>
    </submittedName>
</protein>